<keyword evidence="4" id="KW-1185">Reference proteome</keyword>
<dbReference type="PROSITE" id="PS51257">
    <property type="entry name" value="PROKAR_LIPOPROTEIN"/>
    <property type="match status" value="1"/>
</dbReference>
<evidence type="ECO:0000313" key="4">
    <source>
        <dbReference type="Proteomes" id="UP001604282"/>
    </source>
</evidence>
<comment type="caution">
    <text evidence="3">The sequence shown here is derived from an EMBL/GenBank/DDBJ whole genome shotgun (WGS) entry which is preliminary data.</text>
</comment>
<dbReference type="EMBL" id="JBICZW010000014">
    <property type="protein sequence ID" value="MFG3191733.1"/>
    <property type="molecule type" value="Genomic_DNA"/>
</dbReference>
<reference evidence="3 4" key="1">
    <citation type="submission" date="2024-10" db="EMBL/GenBank/DDBJ databases">
        <title>The Natural Products Discovery Center: Release of the First 8490 Sequenced Strains for Exploring Actinobacteria Biosynthetic Diversity.</title>
        <authorList>
            <person name="Kalkreuter E."/>
            <person name="Kautsar S.A."/>
            <person name="Yang D."/>
            <person name="Bader C.D."/>
            <person name="Teijaro C.N."/>
            <person name="Fluegel L."/>
            <person name="Davis C.M."/>
            <person name="Simpson J.R."/>
            <person name="Lauterbach L."/>
            <person name="Steele A.D."/>
            <person name="Gui C."/>
            <person name="Meng S."/>
            <person name="Li G."/>
            <person name="Viehrig K."/>
            <person name="Ye F."/>
            <person name="Su P."/>
            <person name="Kiefer A.F."/>
            <person name="Nichols A."/>
            <person name="Cepeda A.J."/>
            <person name="Yan W."/>
            <person name="Fan B."/>
            <person name="Jiang Y."/>
            <person name="Adhikari A."/>
            <person name="Zheng C.-J."/>
            <person name="Schuster L."/>
            <person name="Cowan T.M."/>
            <person name="Smanski M.J."/>
            <person name="Chevrette M.G."/>
            <person name="De Carvalho L.P.S."/>
            <person name="Shen B."/>
        </authorList>
    </citation>
    <scope>NUCLEOTIDE SEQUENCE [LARGE SCALE GENOMIC DNA]</scope>
    <source>
        <strain evidence="3 4">NPDC048229</strain>
    </source>
</reference>
<dbReference type="Proteomes" id="UP001604282">
    <property type="component" value="Unassembled WGS sequence"/>
</dbReference>
<gene>
    <name evidence="3" type="ORF">ACGFYS_22660</name>
</gene>
<sequence length="261" mass="26717">MPTPQRLLTTVALTAAALGALTLTACGTQGAAGKPAPAALSATPSATPSPRMLSGEELERHPDPTVRAQAVAIRITNTCAPGTARELPPLPAVTDLAEEVKGPPGGEQPPVPAEPPTPAEPPVPAEPPTPADVPVPLPTDLPEPPGVDAPASYDEVPLDKVDRCAADAHADRVRAAFAAGPPADEAALRKALVGADYLPENVHRMPGGGALRVRVDLRDLSPNDNLALEVTATAGGVRVDAFGAPTGRDREITEIRRTGRT</sequence>
<feature type="region of interest" description="Disordered" evidence="1">
    <location>
        <begin position="241"/>
        <end position="261"/>
    </location>
</feature>
<proteinExistence type="predicted"/>
<protein>
    <recommendedName>
        <fullName evidence="5">Lipoprotein</fullName>
    </recommendedName>
</protein>
<dbReference type="RefSeq" id="WP_392883552.1">
    <property type="nucleotide sequence ID" value="NZ_JBICZW010000014.1"/>
</dbReference>
<feature type="compositionally biased region" description="Basic and acidic residues" evidence="1">
    <location>
        <begin position="247"/>
        <end position="261"/>
    </location>
</feature>
<feature type="signal peptide" evidence="2">
    <location>
        <begin position="1"/>
        <end position="31"/>
    </location>
</feature>
<evidence type="ECO:0000256" key="1">
    <source>
        <dbReference type="SAM" id="MobiDB-lite"/>
    </source>
</evidence>
<feature type="compositionally biased region" description="Pro residues" evidence="1">
    <location>
        <begin position="106"/>
        <end position="144"/>
    </location>
</feature>
<feature type="compositionally biased region" description="Low complexity" evidence="1">
    <location>
        <begin position="29"/>
        <end position="50"/>
    </location>
</feature>
<feature type="region of interest" description="Disordered" evidence="1">
    <location>
        <begin position="96"/>
        <end position="144"/>
    </location>
</feature>
<evidence type="ECO:0008006" key="5">
    <source>
        <dbReference type="Google" id="ProtNLM"/>
    </source>
</evidence>
<feature type="chain" id="PRO_5046244873" description="Lipoprotein" evidence="2">
    <location>
        <begin position="32"/>
        <end position="261"/>
    </location>
</feature>
<evidence type="ECO:0000256" key="2">
    <source>
        <dbReference type="SAM" id="SignalP"/>
    </source>
</evidence>
<organism evidence="3 4">
    <name type="scientific">Streptomyces omiyaensis</name>
    <dbReference type="NCBI Taxonomy" id="68247"/>
    <lineage>
        <taxon>Bacteria</taxon>
        <taxon>Bacillati</taxon>
        <taxon>Actinomycetota</taxon>
        <taxon>Actinomycetes</taxon>
        <taxon>Kitasatosporales</taxon>
        <taxon>Streptomycetaceae</taxon>
        <taxon>Streptomyces</taxon>
    </lineage>
</organism>
<feature type="region of interest" description="Disordered" evidence="1">
    <location>
        <begin position="29"/>
        <end position="64"/>
    </location>
</feature>
<accession>A0ABW7C0G9</accession>
<name>A0ABW7C0G9_9ACTN</name>
<evidence type="ECO:0000313" key="3">
    <source>
        <dbReference type="EMBL" id="MFG3191733.1"/>
    </source>
</evidence>
<keyword evidence="2" id="KW-0732">Signal</keyword>